<dbReference type="AlphaFoldDB" id="A0A6G8Q9W3"/>
<keyword evidence="7 11" id="KW-1133">Transmembrane helix</keyword>
<dbReference type="PRINTS" id="PR00123">
    <property type="entry name" value="ATPASEA"/>
</dbReference>
<reference evidence="13 14" key="1">
    <citation type="submission" date="2019-10" db="EMBL/GenBank/DDBJ databases">
        <title>Rubrobacter sp nov SCSIO 52090 isolated from a deep-sea sediment in the South China Sea.</title>
        <authorList>
            <person name="Chen R.W."/>
        </authorList>
    </citation>
    <scope>NUCLEOTIDE SEQUENCE [LARGE SCALE GENOMIC DNA]</scope>
    <source>
        <strain evidence="13 14">SCSIO 52909</strain>
    </source>
</reference>
<dbReference type="InterPro" id="IPR035908">
    <property type="entry name" value="F0_ATP_A_sf"/>
</dbReference>
<dbReference type="InterPro" id="IPR023011">
    <property type="entry name" value="ATP_synth_F0_asu_AS"/>
</dbReference>
<evidence type="ECO:0000313" key="14">
    <source>
        <dbReference type="Proteomes" id="UP000501452"/>
    </source>
</evidence>
<organism evidence="13 14">
    <name type="scientific">Rubrobacter tropicus</name>
    <dbReference type="NCBI Taxonomy" id="2653851"/>
    <lineage>
        <taxon>Bacteria</taxon>
        <taxon>Bacillati</taxon>
        <taxon>Actinomycetota</taxon>
        <taxon>Rubrobacteria</taxon>
        <taxon>Rubrobacterales</taxon>
        <taxon>Rubrobacteraceae</taxon>
        <taxon>Rubrobacter</taxon>
    </lineage>
</organism>
<proteinExistence type="inferred from homology"/>
<dbReference type="GO" id="GO:0046933">
    <property type="term" value="F:proton-transporting ATP synthase activity, rotational mechanism"/>
    <property type="evidence" value="ECO:0007669"/>
    <property type="project" value="UniProtKB-UniRule"/>
</dbReference>
<keyword evidence="14" id="KW-1185">Reference proteome</keyword>
<feature type="transmembrane region" description="Helical" evidence="11">
    <location>
        <begin position="207"/>
        <end position="229"/>
    </location>
</feature>
<keyword evidence="4 11" id="KW-0138">CF(0)</keyword>
<evidence type="ECO:0000256" key="1">
    <source>
        <dbReference type="ARBA" id="ARBA00004141"/>
    </source>
</evidence>
<keyword evidence="6 11" id="KW-0375">Hydrogen ion transport</keyword>
<keyword evidence="3 11" id="KW-0813">Transport</keyword>
<feature type="transmembrane region" description="Helical" evidence="11">
    <location>
        <begin position="112"/>
        <end position="132"/>
    </location>
</feature>
<keyword evidence="5 11" id="KW-0812">Transmembrane</keyword>
<accession>A0A6G8Q9W3</accession>
<comment type="similarity">
    <text evidence="2 11 12">Belongs to the ATPase A chain family.</text>
</comment>
<evidence type="ECO:0000256" key="12">
    <source>
        <dbReference type="RuleBase" id="RU000483"/>
    </source>
</evidence>
<dbReference type="InterPro" id="IPR045083">
    <property type="entry name" value="ATP_synth_F0_asu_bact/mt"/>
</dbReference>
<comment type="subcellular location">
    <subcellularLocation>
        <location evidence="11 12">Cell membrane</location>
        <topology evidence="11 12">Multi-pass membrane protein</topology>
    </subcellularLocation>
    <subcellularLocation>
        <location evidence="1">Membrane</location>
        <topology evidence="1">Multi-pass membrane protein</topology>
    </subcellularLocation>
</comment>
<keyword evidence="8 11" id="KW-0406">Ion transport</keyword>
<dbReference type="GO" id="GO:0045259">
    <property type="term" value="C:proton-transporting ATP synthase complex"/>
    <property type="evidence" value="ECO:0007669"/>
    <property type="project" value="UniProtKB-KW"/>
</dbReference>
<feature type="transmembrane region" description="Helical" evidence="11">
    <location>
        <begin position="138"/>
        <end position="161"/>
    </location>
</feature>
<keyword evidence="11" id="KW-1003">Cell membrane</keyword>
<dbReference type="InterPro" id="IPR000568">
    <property type="entry name" value="ATP_synth_F0_asu"/>
</dbReference>
<dbReference type="SUPFAM" id="SSF81336">
    <property type="entry name" value="F1F0 ATP synthase subunit A"/>
    <property type="match status" value="1"/>
</dbReference>
<dbReference type="HAMAP" id="MF_01393">
    <property type="entry name" value="ATP_synth_a_bact"/>
    <property type="match status" value="1"/>
</dbReference>
<protein>
    <recommendedName>
        <fullName evidence="11 12">ATP synthase subunit a</fullName>
    </recommendedName>
    <alternativeName>
        <fullName evidence="11">ATP synthase F0 sector subunit a</fullName>
    </alternativeName>
    <alternativeName>
        <fullName evidence="11">F-ATPase subunit 6</fullName>
    </alternativeName>
</protein>
<evidence type="ECO:0000256" key="8">
    <source>
        <dbReference type="ARBA" id="ARBA00023065"/>
    </source>
</evidence>
<evidence type="ECO:0000256" key="6">
    <source>
        <dbReference type="ARBA" id="ARBA00022781"/>
    </source>
</evidence>
<dbReference type="PANTHER" id="PTHR11410">
    <property type="entry name" value="ATP SYNTHASE SUBUNIT A"/>
    <property type="match status" value="1"/>
</dbReference>
<feature type="transmembrane region" description="Helical" evidence="11">
    <location>
        <begin position="241"/>
        <end position="266"/>
    </location>
</feature>
<evidence type="ECO:0000256" key="11">
    <source>
        <dbReference type="HAMAP-Rule" id="MF_01393"/>
    </source>
</evidence>
<evidence type="ECO:0000256" key="5">
    <source>
        <dbReference type="ARBA" id="ARBA00022692"/>
    </source>
</evidence>
<dbReference type="EMBL" id="CP045119">
    <property type="protein sequence ID" value="QIN83212.1"/>
    <property type="molecule type" value="Genomic_DNA"/>
</dbReference>
<dbReference type="Gene3D" id="1.20.120.220">
    <property type="entry name" value="ATP synthase, F0 complex, subunit A"/>
    <property type="match status" value="1"/>
</dbReference>
<feature type="transmembrane region" description="Helical" evidence="11">
    <location>
        <begin position="173"/>
        <end position="195"/>
    </location>
</feature>
<feature type="transmembrane region" description="Helical" evidence="11">
    <location>
        <begin position="54"/>
        <end position="74"/>
    </location>
</feature>
<evidence type="ECO:0000256" key="9">
    <source>
        <dbReference type="ARBA" id="ARBA00023136"/>
    </source>
</evidence>
<evidence type="ECO:0000256" key="3">
    <source>
        <dbReference type="ARBA" id="ARBA00022448"/>
    </source>
</evidence>
<evidence type="ECO:0000256" key="7">
    <source>
        <dbReference type="ARBA" id="ARBA00022989"/>
    </source>
</evidence>
<gene>
    <name evidence="11 13" type="primary">atpB</name>
    <name evidence="13" type="ORF">GBA63_11590</name>
</gene>
<evidence type="ECO:0000313" key="13">
    <source>
        <dbReference type="EMBL" id="QIN83212.1"/>
    </source>
</evidence>
<keyword evidence="10 11" id="KW-0066">ATP synthesis</keyword>
<dbReference type="CDD" id="cd00310">
    <property type="entry name" value="ATP-synt_Fo_a_6"/>
    <property type="match status" value="1"/>
</dbReference>
<dbReference type="NCBIfam" id="TIGR01131">
    <property type="entry name" value="ATP_synt_6_or_A"/>
    <property type="match status" value="1"/>
</dbReference>
<dbReference type="PROSITE" id="PS00449">
    <property type="entry name" value="ATPASE_A"/>
    <property type="match status" value="1"/>
</dbReference>
<sequence length="275" mass="30703">MRARGSRTEDRGLSNTLTLAQVSAEEVRKEIIHTFEAGQHVFVELSLFGIDISITKAVVFLWIGAAVTFLIMFVGSRLLKNRPGAYQVLVEEIYGFGRNSLGGQMGEEGRKFFPYTLTLFVFLLVLNLIGLVPNSYPVTASITFTLALALLTFIITQYVGIRRNGLGGYVAAFVPPGLPLKIVFVPFMFVIEWISELSKPLTLAMRLYANILAGHLLIFIFLSFILYFGTFMAAVSVPMAIVLYAFEIFVAVLQAYIFAILTQVYIEIALYRTEH</sequence>
<dbReference type="Proteomes" id="UP000501452">
    <property type="component" value="Chromosome"/>
</dbReference>
<comment type="function">
    <text evidence="11 12">Key component of the proton channel; it plays a direct role in the translocation of protons across the membrane.</text>
</comment>
<dbReference type="KEGG" id="rub:GBA63_11590"/>
<dbReference type="GO" id="GO:0005886">
    <property type="term" value="C:plasma membrane"/>
    <property type="evidence" value="ECO:0007669"/>
    <property type="project" value="UniProtKB-SubCell"/>
</dbReference>
<evidence type="ECO:0000256" key="2">
    <source>
        <dbReference type="ARBA" id="ARBA00006810"/>
    </source>
</evidence>
<name>A0A6G8Q9W3_9ACTN</name>
<evidence type="ECO:0000256" key="10">
    <source>
        <dbReference type="ARBA" id="ARBA00023310"/>
    </source>
</evidence>
<dbReference type="PANTHER" id="PTHR11410:SF0">
    <property type="entry name" value="ATP SYNTHASE SUBUNIT A"/>
    <property type="match status" value="1"/>
</dbReference>
<evidence type="ECO:0000256" key="4">
    <source>
        <dbReference type="ARBA" id="ARBA00022547"/>
    </source>
</evidence>
<dbReference type="Pfam" id="PF00119">
    <property type="entry name" value="ATP-synt_A"/>
    <property type="match status" value="1"/>
</dbReference>
<keyword evidence="9 11" id="KW-0472">Membrane</keyword>